<name>A0ACB9TUG3_HOLOL</name>
<organism evidence="1 2">
    <name type="scientific">Holotrichia oblita</name>
    <name type="common">Chafer beetle</name>
    <dbReference type="NCBI Taxonomy" id="644536"/>
    <lineage>
        <taxon>Eukaryota</taxon>
        <taxon>Metazoa</taxon>
        <taxon>Ecdysozoa</taxon>
        <taxon>Arthropoda</taxon>
        <taxon>Hexapoda</taxon>
        <taxon>Insecta</taxon>
        <taxon>Pterygota</taxon>
        <taxon>Neoptera</taxon>
        <taxon>Endopterygota</taxon>
        <taxon>Coleoptera</taxon>
        <taxon>Polyphaga</taxon>
        <taxon>Scarabaeiformia</taxon>
        <taxon>Scarabaeidae</taxon>
        <taxon>Melolonthinae</taxon>
        <taxon>Holotrichia</taxon>
    </lineage>
</organism>
<reference evidence="1" key="1">
    <citation type="submission" date="2022-04" db="EMBL/GenBank/DDBJ databases">
        <title>Chromosome-scale genome assembly of Holotrichia oblita Faldermann.</title>
        <authorList>
            <person name="Rongchong L."/>
        </authorList>
    </citation>
    <scope>NUCLEOTIDE SEQUENCE</scope>
    <source>
        <strain evidence="1">81SQS9</strain>
    </source>
</reference>
<protein>
    <submittedName>
        <fullName evidence="1">Uncharacterized protein</fullName>
    </submittedName>
</protein>
<gene>
    <name evidence="1" type="ORF">MML48_1g03975</name>
</gene>
<dbReference type="Proteomes" id="UP001056778">
    <property type="component" value="Chromosome 1"/>
</dbReference>
<sequence length="115" mass="13356">MTERVLDIENWKLEADAVINDIKDHVKHAFISQNIQSNNQRIYINIETLEGTKFCVELSGNGFRICGKGYDQHNLEEDQYFETPYSLLNKVSPLFCTSFGNTLLNRLNNLREEID</sequence>
<dbReference type="EMBL" id="CM043015">
    <property type="protein sequence ID" value="KAI4470469.1"/>
    <property type="molecule type" value="Genomic_DNA"/>
</dbReference>
<proteinExistence type="predicted"/>
<evidence type="ECO:0000313" key="1">
    <source>
        <dbReference type="EMBL" id="KAI4470469.1"/>
    </source>
</evidence>
<evidence type="ECO:0000313" key="2">
    <source>
        <dbReference type="Proteomes" id="UP001056778"/>
    </source>
</evidence>
<comment type="caution">
    <text evidence="1">The sequence shown here is derived from an EMBL/GenBank/DDBJ whole genome shotgun (WGS) entry which is preliminary data.</text>
</comment>
<accession>A0ACB9TUG3</accession>
<keyword evidence="2" id="KW-1185">Reference proteome</keyword>